<evidence type="ECO:0000313" key="3">
    <source>
        <dbReference type="EMBL" id="AFC85508.1"/>
    </source>
</evidence>
<dbReference type="Proteomes" id="UP000005234">
    <property type="component" value="Chromosome"/>
</dbReference>
<dbReference type="PANTHER" id="PTHR42852">
    <property type="entry name" value="THIOL:DISULFIDE INTERCHANGE PROTEIN DSBE"/>
    <property type="match status" value="1"/>
</dbReference>
<dbReference type="InterPro" id="IPR050553">
    <property type="entry name" value="Thioredoxin_ResA/DsbE_sf"/>
</dbReference>
<dbReference type="KEGG" id="fau:Fraau_1047"/>
<feature type="signal peptide" evidence="1">
    <location>
        <begin position="1"/>
        <end position="19"/>
    </location>
</feature>
<dbReference type="RefSeq" id="WP_014402514.1">
    <property type="nucleotide sequence ID" value="NC_017033.1"/>
</dbReference>
<accession>H8L372</accession>
<keyword evidence="1" id="KW-0732">Signal</keyword>
<name>H8L372_FRAAD</name>
<dbReference type="GO" id="GO:0016491">
    <property type="term" value="F:oxidoreductase activity"/>
    <property type="evidence" value="ECO:0007669"/>
    <property type="project" value="InterPro"/>
</dbReference>
<gene>
    <name evidence="3" type="ordered locus">Fraau_1047</name>
</gene>
<dbReference type="AlphaFoldDB" id="H8L372"/>
<keyword evidence="3" id="KW-0413">Isomerase</keyword>
<organism evidence="3 4">
    <name type="scientific">Frateuria aurantia (strain ATCC 33424 / DSM 6220 / KCTC 2777 / LMG 1558 / NBRC 3245 / NCIMB 13370)</name>
    <name type="common">Acetobacter aurantius</name>
    <dbReference type="NCBI Taxonomy" id="767434"/>
    <lineage>
        <taxon>Bacteria</taxon>
        <taxon>Pseudomonadati</taxon>
        <taxon>Pseudomonadota</taxon>
        <taxon>Gammaproteobacteria</taxon>
        <taxon>Lysobacterales</taxon>
        <taxon>Rhodanobacteraceae</taxon>
        <taxon>Frateuria</taxon>
    </lineage>
</organism>
<feature type="domain" description="Thioredoxin" evidence="2">
    <location>
        <begin position="254"/>
        <end position="414"/>
    </location>
</feature>
<dbReference type="OrthoDB" id="9798454at2"/>
<dbReference type="PANTHER" id="PTHR42852:SF13">
    <property type="entry name" value="PROTEIN DIPZ"/>
    <property type="match status" value="1"/>
</dbReference>
<dbReference type="STRING" id="767434.Fraau_1047"/>
<keyword evidence="4" id="KW-1185">Reference proteome</keyword>
<proteinExistence type="predicted"/>
<evidence type="ECO:0000259" key="2">
    <source>
        <dbReference type="PROSITE" id="PS51352"/>
    </source>
</evidence>
<dbReference type="PROSITE" id="PS51352">
    <property type="entry name" value="THIOREDOXIN_2"/>
    <property type="match status" value="1"/>
</dbReference>
<dbReference type="EMBL" id="CP003350">
    <property type="protein sequence ID" value="AFC85508.1"/>
    <property type="molecule type" value="Genomic_DNA"/>
</dbReference>
<evidence type="ECO:0000313" key="4">
    <source>
        <dbReference type="Proteomes" id="UP000005234"/>
    </source>
</evidence>
<dbReference type="GO" id="GO:0016853">
    <property type="term" value="F:isomerase activity"/>
    <property type="evidence" value="ECO:0007669"/>
    <property type="project" value="UniProtKB-KW"/>
</dbReference>
<dbReference type="Pfam" id="PF00578">
    <property type="entry name" value="AhpC-TSA"/>
    <property type="match status" value="1"/>
</dbReference>
<dbReference type="Gene3D" id="3.40.30.10">
    <property type="entry name" value="Glutaredoxin"/>
    <property type="match status" value="1"/>
</dbReference>
<reference evidence="3" key="1">
    <citation type="submission" date="2012-02" db="EMBL/GenBank/DDBJ databases">
        <title>The complete genome of Frateuria aurantia DSM 6220.</title>
        <authorList>
            <consortium name="US DOE Joint Genome Institute (JGI-PGF)"/>
            <person name="Lucas S."/>
            <person name="Copeland A."/>
            <person name="Lapidus A."/>
            <person name="Glavina del Rio T."/>
            <person name="Dalin E."/>
            <person name="Tice H."/>
            <person name="Bruce D."/>
            <person name="Goodwin L."/>
            <person name="Pitluck S."/>
            <person name="Peters L."/>
            <person name="Ovchinnikova G."/>
            <person name="Teshima H."/>
            <person name="Kyrpides N."/>
            <person name="Mavromatis K."/>
            <person name="Ivanova N."/>
            <person name="Brettin T."/>
            <person name="Detter J.C."/>
            <person name="Han C."/>
            <person name="Larimer F."/>
            <person name="Land M."/>
            <person name="Hauser L."/>
            <person name="Markowitz V."/>
            <person name="Cheng J.-F."/>
            <person name="Hugenholtz P."/>
            <person name="Woyke T."/>
            <person name="Wu D."/>
            <person name="Brambilla E."/>
            <person name="Klenk H.-P."/>
            <person name="Eisen J.A."/>
        </authorList>
    </citation>
    <scope>NUCLEOTIDE SEQUENCE</scope>
    <source>
        <strain evidence="3">DSM 6220</strain>
    </source>
</reference>
<dbReference type="InterPro" id="IPR013766">
    <property type="entry name" value="Thioredoxin_domain"/>
</dbReference>
<dbReference type="HOGENOM" id="CLU_675960_0_0_6"/>
<evidence type="ECO:0000256" key="1">
    <source>
        <dbReference type="SAM" id="SignalP"/>
    </source>
</evidence>
<protein>
    <submittedName>
        <fullName evidence="3">Thiol-disulfide isomerase-like thioredoxin</fullName>
    </submittedName>
</protein>
<dbReference type="InterPro" id="IPR036249">
    <property type="entry name" value="Thioredoxin-like_sf"/>
</dbReference>
<dbReference type="eggNOG" id="COG0526">
    <property type="taxonomic scope" value="Bacteria"/>
</dbReference>
<feature type="chain" id="PRO_5003614870" evidence="1">
    <location>
        <begin position="20"/>
        <end position="418"/>
    </location>
</feature>
<dbReference type="SUPFAM" id="SSF52833">
    <property type="entry name" value="Thioredoxin-like"/>
    <property type="match status" value="1"/>
</dbReference>
<dbReference type="CDD" id="cd02966">
    <property type="entry name" value="TlpA_like_family"/>
    <property type="match status" value="1"/>
</dbReference>
<dbReference type="GO" id="GO:0016209">
    <property type="term" value="F:antioxidant activity"/>
    <property type="evidence" value="ECO:0007669"/>
    <property type="project" value="InterPro"/>
</dbReference>
<dbReference type="InterPro" id="IPR000866">
    <property type="entry name" value="AhpC/TSA"/>
</dbReference>
<sequence length="418" mass="45951">MMFLRALLLGLSLPTAVMAGDAGLKPWLGDWQATASQSSQNIPFHYQIVQDGQRQLHGNFFNGSDAITSQPATPRNGHLILRYPGFDRVLDLQLRTDGSLDGRYTAIQSGPHSPSWTIKARRPAASTASSGVAPDIDGLWLVPAASRKHNEHAWRLIVRQQFSEVSAAVLGVGGDTGALTGTWHDGSWQLSNFSGTRAETASLKPDHAANGDVDLQLDLTDSHGQHSHYLAYRPETARKLGLPEAADLGNHTTVRDPDEIFAFSFPDLQGHRISNTDARFRHKVVLLDVSGSWCPNCHDEAPFLEALYRRYHARGLEIVTLDFEDKDQFKDPARLRAFIAESHTSFPVLLAGTTDQAQEKLPQAVNLDAWPTTFFIARDGRVKHIHTGFSAKATGVYHSALTREFEQQIETLLAAPAG</sequence>